<organism evidence="1 2">
    <name type="scientific">Paraburkholderia steynii</name>
    <dbReference type="NCBI Taxonomy" id="1245441"/>
    <lineage>
        <taxon>Bacteria</taxon>
        <taxon>Pseudomonadati</taxon>
        <taxon>Pseudomonadota</taxon>
        <taxon>Betaproteobacteria</taxon>
        <taxon>Burkholderiales</taxon>
        <taxon>Burkholderiaceae</taxon>
        <taxon>Paraburkholderia</taxon>
    </lineage>
</organism>
<name>A0A4R0X8U1_9BURK</name>
<accession>A0A4R0X8U1</accession>
<dbReference type="Gene3D" id="3.30.429.10">
    <property type="entry name" value="Macrophage Migration Inhibitory Factor"/>
    <property type="match status" value="1"/>
</dbReference>
<gene>
    <name evidence="1" type="ORF">BZM27_36995</name>
</gene>
<dbReference type="SUPFAM" id="SSF55331">
    <property type="entry name" value="Tautomerase/MIF"/>
    <property type="match status" value="1"/>
</dbReference>
<dbReference type="AlphaFoldDB" id="A0A4R0X8U1"/>
<dbReference type="InterPro" id="IPR037479">
    <property type="entry name" value="Tauto_MSAD"/>
</dbReference>
<dbReference type="InterPro" id="IPR014347">
    <property type="entry name" value="Tautomerase/MIF_sf"/>
</dbReference>
<keyword evidence="2" id="KW-1185">Reference proteome</keyword>
<dbReference type="PANTHER" id="PTHR38460">
    <property type="entry name" value="TAUTOMERASE YOLI-RELATED"/>
    <property type="match status" value="1"/>
</dbReference>
<dbReference type="PANTHER" id="PTHR38460:SF1">
    <property type="entry name" value="TAUTOMERASE YOLI-RELATED"/>
    <property type="match status" value="1"/>
</dbReference>
<reference evidence="1 2" key="1">
    <citation type="submission" date="2017-02" db="EMBL/GenBank/DDBJ databases">
        <title>Paraburkholderia sophoroidis sp. nov. and Paraburkholderia steynii sp. nov. rhizobial symbionts of the fynbos legume Hypocalyptus sophoroides.</title>
        <authorList>
            <person name="Steenkamp E.T."/>
            <person name="Beukes C.W."/>
            <person name="Van Zyl E."/>
            <person name="Avontuur J."/>
            <person name="Chan W.Y."/>
            <person name="Hassen A."/>
            <person name="Palmer M."/>
            <person name="Mthombeni L."/>
            <person name="Phalane F."/>
            <person name="Sereme K."/>
            <person name="Venter S.N."/>
        </authorList>
    </citation>
    <scope>NUCLEOTIDE SEQUENCE [LARGE SCALE GENOMIC DNA]</scope>
    <source>
        <strain evidence="1 2">HC1.1ba</strain>
    </source>
</reference>
<proteinExistence type="predicted"/>
<protein>
    <submittedName>
        <fullName evidence="1">Tautomerase family protein</fullName>
    </submittedName>
</protein>
<comment type="caution">
    <text evidence="1">The sequence shown here is derived from an EMBL/GenBank/DDBJ whole genome shotgun (WGS) entry which is preliminary data.</text>
</comment>
<dbReference type="Proteomes" id="UP000294200">
    <property type="component" value="Unassembled WGS sequence"/>
</dbReference>
<evidence type="ECO:0000313" key="1">
    <source>
        <dbReference type="EMBL" id="TCG04995.1"/>
    </source>
</evidence>
<sequence>MPLVKFDVTRGRTDEQLKILLDASHRAMLRAFGVPERDRYQIIAEHDSSRWVIEDTGLGIPRTPDVVVVTVMTRPRSTVAKQMFYRELVQELQSTCGIEPSDVVVNIVTNSDEDWRFGNGLA</sequence>
<dbReference type="EMBL" id="MWML01000204">
    <property type="protein sequence ID" value="TCG04995.1"/>
    <property type="molecule type" value="Genomic_DNA"/>
</dbReference>
<dbReference type="Pfam" id="PF14552">
    <property type="entry name" value="Tautomerase_2"/>
    <property type="match status" value="1"/>
</dbReference>
<evidence type="ECO:0000313" key="2">
    <source>
        <dbReference type="Proteomes" id="UP000294200"/>
    </source>
</evidence>